<dbReference type="KEGG" id="pfy:PFICI_08532"/>
<dbReference type="OMA" id="PTRGNMQ"/>
<dbReference type="PANTHER" id="PTHR10880:SF15">
    <property type="entry name" value="MSL COMPLEX SUBUNIT 3"/>
    <property type="match status" value="1"/>
</dbReference>
<dbReference type="Gene3D" id="1.10.274.30">
    <property type="entry name" value="MRG domain"/>
    <property type="match status" value="1"/>
</dbReference>
<protein>
    <recommendedName>
        <fullName evidence="4">Chromatin modification-related protein EAF3</fullName>
    </recommendedName>
    <alternativeName>
        <fullName evidence="12">Chromatin modification-related protein eaf3</fullName>
    </alternativeName>
</protein>
<dbReference type="eggNOG" id="KOG3001">
    <property type="taxonomic scope" value="Eukaryota"/>
</dbReference>
<evidence type="ECO:0000256" key="10">
    <source>
        <dbReference type="ARBA" id="ARBA00023242"/>
    </source>
</evidence>
<dbReference type="RefSeq" id="XP_007835304.1">
    <property type="nucleotide sequence ID" value="XM_007837113.1"/>
</dbReference>
<keyword evidence="9" id="KW-0234">DNA repair</keyword>
<evidence type="ECO:0000256" key="9">
    <source>
        <dbReference type="ARBA" id="ARBA00023204"/>
    </source>
</evidence>
<keyword evidence="10" id="KW-0539">Nucleus</keyword>
<keyword evidence="8" id="KW-0804">Transcription</keyword>
<organism evidence="14 15">
    <name type="scientific">Pestalotiopsis fici (strain W106-1 / CGMCC3.15140)</name>
    <dbReference type="NCBI Taxonomy" id="1229662"/>
    <lineage>
        <taxon>Eukaryota</taxon>
        <taxon>Fungi</taxon>
        <taxon>Dikarya</taxon>
        <taxon>Ascomycota</taxon>
        <taxon>Pezizomycotina</taxon>
        <taxon>Sordariomycetes</taxon>
        <taxon>Xylariomycetidae</taxon>
        <taxon>Amphisphaeriales</taxon>
        <taxon>Sporocadaceae</taxon>
        <taxon>Pestalotiopsis</taxon>
    </lineage>
</organism>
<keyword evidence="7" id="KW-0805">Transcription regulation</keyword>
<dbReference type="HOGENOM" id="CLU_105220_0_0_1"/>
<evidence type="ECO:0000256" key="7">
    <source>
        <dbReference type="ARBA" id="ARBA00023015"/>
    </source>
</evidence>
<dbReference type="InterPro" id="IPR038217">
    <property type="entry name" value="MRG_C_sf"/>
</dbReference>
<dbReference type="FunFam" id="1.10.274.30:FF:000004">
    <property type="entry name" value="Putative Chromatin modification-related protein eaf3"/>
    <property type="match status" value="1"/>
</dbReference>
<dbReference type="PANTHER" id="PTHR10880">
    <property type="entry name" value="MORTALITY FACTOR 4-LIKE PROTEIN"/>
    <property type="match status" value="1"/>
</dbReference>
<comment type="similarity">
    <text evidence="2">Belongs to the MRG family.</text>
</comment>
<evidence type="ECO:0000256" key="1">
    <source>
        <dbReference type="ARBA" id="ARBA00004123"/>
    </source>
</evidence>
<reference evidence="15" key="1">
    <citation type="journal article" date="2015" name="BMC Genomics">
        <title>Genomic and transcriptomic analysis of the endophytic fungus Pestalotiopsis fici reveals its lifestyle and high potential for synthesis of natural products.</title>
        <authorList>
            <person name="Wang X."/>
            <person name="Zhang X."/>
            <person name="Liu L."/>
            <person name="Xiang M."/>
            <person name="Wang W."/>
            <person name="Sun X."/>
            <person name="Che Y."/>
            <person name="Guo L."/>
            <person name="Liu G."/>
            <person name="Guo L."/>
            <person name="Wang C."/>
            <person name="Yin W.B."/>
            <person name="Stadler M."/>
            <person name="Zhang X."/>
            <person name="Liu X."/>
        </authorList>
    </citation>
    <scope>NUCLEOTIDE SEQUENCE [LARGE SCALE GENOMIC DNA]</scope>
    <source>
        <strain evidence="15">W106-1 / CGMCC3.15140</strain>
    </source>
</reference>
<keyword evidence="15" id="KW-1185">Reference proteome</keyword>
<gene>
    <name evidence="14" type="ORF">PFICI_08532</name>
</gene>
<dbReference type="Proteomes" id="UP000030651">
    <property type="component" value="Unassembled WGS sequence"/>
</dbReference>
<dbReference type="GeneID" id="19273545"/>
<dbReference type="InParanoid" id="W3WY05"/>
<dbReference type="GO" id="GO:0006325">
    <property type="term" value="P:chromatin organization"/>
    <property type="evidence" value="ECO:0007669"/>
    <property type="project" value="UniProtKB-KW"/>
</dbReference>
<evidence type="ECO:0000259" key="13">
    <source>
        <dbReference type="Pfam" id="PF05712"/>
    </source>
</evidence>
<keyword evidence="6" id="KW-0156">Chromatin regulator</keyword>
<feature type="domain" description="MRG" evidence="13">
    <location>
        <begin position="6"/>
        <end position="179"/>
    </location>
</feature>
<dbReference type="OrthoDB" id="124855at2759"/>
<accession>W3WY05</accession>
<dbReference type="GO" id="GO:0006355">
    <property type="term" value="P:regulation of DNA-templated transcription"/>
    <property type="evidence" value="ECO:0007669"/>
    <property type="project" value="InterPro"/>
</dbReference>
<evidence type="ECO:0000256" key="5">
    <source>
        <dbReference type="ARBA" id="ARBA00022763"/>
    </source>
</evidence>
<comment type="function">
    <text evidence="11">Involved in deacetylation of histones, chromatin assembly and chromosome segregation. May act as a transcriptional oscillator, directing histone deacetylases to specific chromosomal domains. Component of the NuA4 histone acetyltransferase complex which is involved in transcriptional activation of selected genes principally by acetylation of nucleosomal histone H4 and H2A. The NuA4 complex is also involved in DNA repair.</text>
</comment>
<evidence type="ECO:0000313" key="14">
    <source>
        <dbReference type="EMBL" id="ETS78679.1"/>
    </source>
</evidence>
<comment type="subcellular location">
    <subcellularLocation>
        <location evidence="1">Nucleus</location>
    </subcellularLocation>
</comment>
<evidence type="ECO:0000256" key="3">
    <source>
        <dbReference type="ARBA" id="ARBA00011353"/>
    </source>
</evidence>
<dbReference type="GO" id="GO:0035267">
    <property type="term" value="C:NuA4 histone acetyltransferase complex"/>
    <property type="evidence" value="ECO:0007669"/>
    <property type="project" value="TreeGrafter"/>
</dbReference>
<evidence type="ECO:0000256" key="6">
    <source>
        <dbReference type="ARBA" id="ARBA00022853"/>
    </source>
</evidence>
<sequence length="191" mass="22231">MNNFLQEDAFHQRPSIKIVLPDVIKGLLVDDWEAVTKNCQLVPLPHPKPVTVVLDNYLEYEKAQRQEGSSSIDILEETIAGLKEYFDKCLGRILLYRFERAQYAEVREKWSTEGSELYGKAPSDTYGSEHLMRLFTSLPELVAQTNMDQQSVNRLREELTKFTQWLTRNAQDYFLNEYEVPSAEYSEKAKN</sequence>
<evidence type="ECO:0000256" key="4">
    <source>
        <dbReference type="ARBA" id="ARBA00018505"/>
    </source>
</evidence>
<evidence type="ECO:0000313" key="15">
    <source>
        <dbReference type="Proteomes" id="UP000030651"/>
    </source>
</evidence>
<evidence type="ECO:0000256" key="11">
    <source>
        <dbReference type="ARBA" id="ARBA00057322"/>
    </source>
</evidence>
<dbReference type="Pfam" id="PF05712">
    <property type="entry name" value="MRG"/>
    <property type="match status" value="1"/>
</dbReference>
<dbReference type="AlphaFoldDB" id="W3WY05"/>
<evidence type="ECO:0000256" key="8">
    <source>
        <dbReference type="ARBA" id="ARBA00023163"/>
    </source>
</evidence>
<dbReference type="STRING" id="1229662.W3WY05"/>
<dbReference type="GO" id="GO:0032221">
    <property type="term" value="C:Rpd3S complex"/>
    <property type="evidence" value="ECO:0007669"/>
    <property type="project" value="TreeGrafter"/>
</dbReference>
<dbReference type="InterPro" id="IPR008676">
    <property type="entry name" value="MRG"/>
</dbReference>
<dbReference type="EMBL" id="KI912114">
    <property type="protein sequence ID" value="ETS78679.1"/>
    <property type="molecule type" value="Genomic_DNA"/>
</dbReference>
<name>W3WY05_PESFW</name>
<comment type="subunit">
    <text evidence="3">Component of the NuA4 histone acetyltransferase complex.</text>
</comment>
<evidence type="ECO:0000256" key="12">
    <source>
        <dbReference type="ARBA" id="ARBA00072864"/>
    </source>
</evidence>
<dbReference type="PROSITE" id="PS51640">
    <property type="entry name" value="MRG"/>
    <property type="match status" value="1"/>
</dbReference>
<proteinExistence type="inferred from homology"/>
<keyword evidence="5" id="KW-0227">DNA damage</keyword>
<dbReference type="GO" id="GO:0006281">
    <property type="term" value="P:DNA repair"/>
    <property type="evidence" value="ECO:0007669"/>
    <property type="project" value="UniProtKB-KW"/>
</dbReference>
<evidence type="ECO:0000256" key="2">
    <source>
        <dbReference type="ARBA" id="ARBA00009093"/>
    </source>
</evidence>
<dbReference type="InterPro" id="IPR026541">
    <property type="entry name" value="MRG_dom"/>
</dbReference>